<gene>
    <name evidence="2" type="ordered locus">CD196_3447</name>
</gene>
<reference evidence="2 3" key="1">
    <citation type="journal article" date="2009" name="Genome Biol.">
        <title>Comparative genome and phenotypic analysis of Clostridium difficile 027 strains provides insight into the evolution of a hypervirulent bacterium.</title>
        <authorList>
            <person name="Stabler R.A."/>
            <person name="He M."/>
            <person name="Dawson L."/>
            <person name="Martin M."/>
            <person name="Valiente E."/>
            <person name="Corton C."/>
            <person name="Lawley T.D."/>
            <person name="Sebaihia M."/>
            <person name="Quail M.A."/>
            <person name="Rose G."/>
            <person name="Gerding D.N."/>
            <person name="Gibert M."/>
            <person name="Popoff M.R."/>
            <person name="Parkhill J."/>
            <person name="Dougan G."/>
            <person name="Wren B.W."/>
        </authorList>
    </citation>
    <scope>NUCLEOTIDE SEQUENCE [LARGE SCALE GENOMIC DNA]</scope>
    <source>
        <strain evidence="2 3">CD196</strain>
    </source>
</reference>
<dbReference type="Pfam" id="PF18232">
    <property type="entry name" value="Chalcone_N"/>
    <property type="match status" value="1"/>
</dbReference>
<accession>A0A0H3NCB4</accession>
<dbReference type="AlphaFoldDB" id="A0A0H3NCB4"/>
<feature type="domain" description="Chalcone isomerase N-terminal" evidence="1">
    <location>
        <begin position="7"/>
        <end position="108"/>
    </location>
</feature>
<evidence type="ECO:0000259" key="1">
    <source>
        <dbReference type="Pfam" id="PF18232"/>
    </source>
</evidence>
<dbReference type="Proteomes" id="UP000002068">
    <property type="component" value="Chromosome"/>
</dbReference>
<evidence type="ECO:0000313" key="2">
    <source>
        <dbReference type="EMBL" id="CBA66953.1"/>
    </source>
</evidence>
<sequence>MAMGFEFKIMRSLIYVGLAKEEYRPKLMDWLYRHHIPDSISTFGPYCTKYAFYQAYPTPNEGERFGARKMQLTEHYWLVDEHMPEMANRIMTEYMPMDVLRWQGCIPDVENKRVHENAESGDAGRAVGGDNGCPPFIFAFVPINWEEDFRGKGRTVQDGPNYRWQFMIKYPDGISKEEGEKWFYDEVVPYFTNCCYVNRFVSSKIMINYGATAFDRVSELWFEGEEEWYKAVVEETKSFIKKPEWAQEEEFPYLKPQFNIASVFLGDIATMDAYSQYRGYIPMR</sequence>
<proteinExistence type="predicted"/>
<dbReference type="KEGG" id="cdc:CD196_3447"/>
<protein>
    <recommendedName>
        <fullName evidence="1">Chalcone isomerase N-terminal domain-containing protein</fullName>
    </recommendedName>
</protein>
<dbReference type="RefSeq" id="WP_011862019.1">
    <property type="nucleotide sequence ID" value="NC_013315.1"/>
</dbReference>
<name>A0A0H3NCB4_CLODC</name>
<dbReference type="EMBL" id="FN538970">
    <property type="protein sequence ID" value="CBA66953.1"/>
    <property type="molecule type" value="Genomic_DNA"/>
</dbReference>
<evidence type="ECO:0000313" key="3">
    <source>
        <dbReference type="Proteomes" id="UP000002068"/>
    </source>
</evidence>
<dbReference type="HOGENOM" id="CLU_972206_0_0_9"/>
<dbReference type="GeneID" id="66356101"/>
<organism evidence="2 3">
    <name type="scientific">Clostridioides difficile (strain CD196)</name>
    <name type="common">Peptoclostridium difficile</name>
    <dbReference type="NCBI Taxonomy" id="645462"/>
    <lineage>
        <taxon>Bacteria</taxon>
        <taxon>Bacillati</taxon>
        <taxon>Bacillota</taxon>
        <taxon>Clostridia</taxon>
        <taxon>Peptostreptococcales</taxon>
        <taxon>Peptostreptococcaceae</taxon>
        <taxon>Clostridioides</taxon>
    </lineage>
</organism>
<dbReference type="InterPro" id="IPR040518">
    <property type="entry name" value="Chalcone_N"/>
</dbReference>